<feature type="domain" description="UspA" evidence="2">
    <location>
        <begin position="1"/>
        <end position="151"/>
    </location>
</feature>
<evidence type="ECO:0000313" key="4">
    <source>
        <dbReference type="Proteomes" id="UP000824264"/>
    </source>
</evidence>
<dbReference type="EMBL" id="DXGI01000149">
    <property type="protein sequence ID" value="HIW78330.1"/>
    <property type="molecule type" value="Genomic_DNA"/>
</dbReference>
<proteinExistence type="inferred from homology"/>
<evidence type="ECO:0000256" key="1">
    <source>
        <dbReference type="ARBA" id="ARBA00008791"/>
    </source>
</evidence>
<dbReference type="PRINTS" id="PR01438">
    <property type="entry name" value="UNVRSLSTRESS"/>
</dbReference>
<dbReference type="AlphaFoldDB" id="A0A9D1U9M0"/>
<dbReference type="Gene3D" id="3.40.50.620">
    <property type="entry name" value="HUPs"/>
    <property type="match status" value="2"/>
</dbReference>
<comment type="similarity">
    <text evidence="1">Belongs to the universal stress protein A family.</text>
</comment>
<feature type="domain" description="UspA" evidence="2">
    <location>
        <begin position="162"/>
        <end position="296"/>
    </location>
</feature>
<name>A0A9D1U9M0_9BACT</name>
<dbReference type="PANTHER" id="PTHR46268">
    <property type="entry name" value="STRESS RESPONSE PROTEIN NHAX"/>
    <property type="match status" value="1"/>
</dbReference>
<organism evidence="3 4">
    <name type="scientific">Candidatus Bilophila faecipullorum</name>
    <dbReference type="NCBI Taxonomy" id="2838482"/>
    <lineage>
        <taxon>Bacteria</taxon>
        <taxon>Pseudomonadati</taxon>
        <taxon>Thermodesulfobacteriota</taxon>
        <taxon>Desulfovibrionia</taxon>
        <taxon>Desulfovibrionales</taxon>
        <taxon>Desulfovibrionaceae</taxon>
        <taxon>Bilophila</taxon>
    </lineage>
</organism>
<dbReference type="InterPro" id="IPR014729">
    <property type="entry name" value="Rossmann-like_a/b/a_fold"/>
</dbReference>
<dbReference type="InterPro" id="IPR006015">
    <property type="entry name" value="Universal_stress_UspA"/>
</dbReference>
<dbReference type="CDD" id="cd00293">
    <property type="entry name" value="USP-like"/>
    <property type="match status" value="2"/>
</dbReference>
<gene>
    <name evidence="3" type="ORF">H9874_04200</name>
</gene>
<dbReference type="Pfam" id="PF00582">
    <property type="entry name" value="Usp"/>
    <property type="match status" value="2"/>
</dbReference>
<comment type="caution">
    <text evidence="3">The sequence shown here is derived from an EMBL/GenBank/DDBJ whole genome shotgun (WGS) entry which is preliminary data.</text>
</comment>
<dbReference type="SUPFAM" id="SSF52402">
    <property type="entry name" value="Adenine nucleotide alpha hydrolases-like"/>
    <property type="match status" value="2"/>
</dbReference>
<dbReference type="PANTHER" id="PTHR46268:SF22">
    <property type="entry name" value="SENSOR PROTEIN KDPD-RELATED"/>
    <property type="match status" value="1"/>
</dbReference>
<accession>A0A9D1U9M0</accession>
<sequence length="305" mass="33613">MFKNILFASSGTPGSDNAAKLAFGLAEKQEAQLTLYHCYGVPSRGFATNVTDTRSGNMEQPDEAYQEWVREELNTTYAYQIEACTQPFRMEMSVGVPSTEILRLARTLRPDLIVMGASSAASDPNAARMRSIVGNTVRAVAKKAQCPVLIVNRPCTTCWHLFSNIVFCTDFSDAANHAFGFALKAARELQAKLYIVHAVDITTIQGMSMDQSEIERHTARMREKIDKLYLSRLDGFEGAEVIVREGIPYVEILKVARENEADLIVMAHHSADLPDDEADIGSTVEQVVLRSACPVASVTRAGYPE</sequence>
<reference evidence="3" key="2">
    <citation type="submission" date="2021-04" db="EMBL/GenBank/DDBJ databases">
        <authorList>
            <person name="Gilroy R."/>
        </authorList>
    </citation>
    <scope>NUCLEOTIDE SEQUENCE</scope>
    <source>
        <strain evidence="3">ChiSxjej5B17-1746</strain>
    </source>
</reference>
<evidence type="ECO:0000259" key="2">
    <source>
        <dbReference type="Pfam" id="PF00582"/>
    </source>
</evidence>
<evidence type="ECO:0000313" key="3">
    <source>
        <dbReference type="EMBL" id="HIW78330.1"/>
    </source>
</evidence>
<dbReference type="InterPro" id="IPR006016">
    <property type="entry name" value="UspA"/>
</dbReference>
<reference evidence="3" key="1">
    <citation type="journal article" date="2021" name="PeerJ">
        <title>Extensive microbial diversity within the chicken gut microbiome revealed by metagenomics and culture.</title>
        <authorList>
            <person name="Gilroy R."/>
            <person name="Ravi A."/>
            <person name="Getino M."/>
            <person name="Pursley I."/>
            <person name="Horton D.L."/>
            <person name="Alikhan N.F."/>
            <person name="Baker D."/>
            <person name="Gharbi K."/>
            <person name="Hall N."/>
            <person name="Watson M."/>
            <person name="Adriaenssens E.M."/>
            <person name="Foster-Nyarko E."/>
            <person name="Jarju S."/>
            <person name="Secka A."/>
            <person name="Antonio M."/>
            <person name="Oren A."/>
            <person name="Chaudhuri R.R."/>
            <person name="La Ragione R."/>
            <person name="Hildebrand F."/>
            <person name="Pallen M.J."/>
        </authorList>
    </citation>
    <scope>NUCLEOTIDE SEQUENCE</scope>
    <source>
        <strain evidence="3">ChiSxjej5B17-1746</strain>
    </source>
</reference>
<protein>
    <submittedName>
        <fullName evidence="3">Universal stress protein</fullName>
    </submittedName>
</protein>
<dbReference type="Proteomes" id="UP000824264">
    <property type="component" value="Unassembled WGS sequence"/>
</dbReference>